<evidence type="ECO:0000259" key="5">
    <source>
        <dbReference type="PROSITE" id="PS50127"/>
    </source>
</evidence>
<keyword evidence="7" id="KW-1185">Reference proteome</keyword>
<comment type="similarity">
    <text evidence="4">Belongs to the ubiquitin-conjugating enzyme family.</text>
</comment>
<evidence type="ECO:0000313" key="7">
    <source>
        <dbReference type="Proteomes" id="UP000007799"/>
    </source>
</evidence>
<dbReference type="GO" id="GO:0005524">
    <property type="term" value="F:ATP binding"/>
    <property type="evidence" value="ECO:0007669"/>
    <property type="project" value="UniProtKB-UniRule"/>
</dbReference>
<dbReference type="EMBL" id="GL832959">
    <property type="protein sequence ID" value="EGD81774.1"/>
    <property type="molecule type" value="Genomic_DNA"/>
</dbReference>
<organism evidence="6 7">
    <name type="scientific">Salpingoeca rosetta (strain ATCC 50818 / BSB-021)</name>
    <dbReference type="NCBI Taxonomy" id="946362"/>
    <lineage>
        <taxon>Eukaryota</taxon>
        <taxon>Choanoflagellata</taxon>
        <taxon>Craspedida</taxon>
        <taxon>Salpingoecidae</taxon>
        <taxon>Salpingoeca</taxon>
    </lineage>
</organism>
<dbReference type="Pfam" id="PF00179">
    <property type="entry name" value="UQ_con"/>
    <property type="match status" value="1"/>
</dbReference>
<dbReference type="OrthoDB" id="269518at2759"/>
<evidence type="ECO:0000313" key="6">
    <source>
        <dbReference type="EMBL" id="EGD81774.1"/>
    </source>
</evidence>
<feature type="active site" description="Glycyl thioester intermediate" evidence="3">
    <location>
        <position position="93"/>
    </location>
</feature>
<dbReference type="PROSITE" id="PS00183">
    <property type="entry name" value="UBC_1"/>
    <property type="match status" value="1"/>
</dbReference>
<reference evidence="6" key="1">
    <citation type="submission" date="2009-08" db="EMBL/GenBank/DDBJ databases">
        <title>Annotation of Salpingoeca rosetta.</title>
        <authorList>
            <consortium name="The Broad Institute Genome Sequencing Platform"/>
            <person name="Russ C."/>
            <person name="Cuomo C."/>
            <person name="Burger G."/>
            <person name="Gray M.W."/>
            <person name="Holland P.W.H."/>
            <person name="King N."/>
            <person name="Lang F.B.F."/>
            <person name="Roger A.J."/>
            <person name="Ruiz-Trillo I."/>
            <person name="Young S.K."/>
            <person name="Zeng Q."/>
            <person name="Gargeya S."/>
            <person name="Alvarado L."/>
            <person name="Berlin A."/>
            <person name="Chapman S.B."/>
            <person name="Chen Z."/>
            <person name="Freedman E."/>
            <person name="Gellesch M."/>
            <person name="Goldberg J."/>
            <person name="Griggs A."/>
            <person name="Gujja S."/>
            <person name="Heilman E."/>
            <person name="Heiman D."/>
            <person name="Howarth C."/>
            <person name="Mehta T."/>
            <person name="Neiman D."/>
            <person name="Pearson M."/>
            <person name="Roberts A."/>
            <person name="Saif S."/>
            <person name="Shea T."/>
            <person name="Shenoy N."/>
            <person name="Sisk P."/>
            <person name="Stolte C."/>
            <person name="Sykes S."/>
            <person name="White J."/>
            <person name="Yandava C."/>
            <person name="Haas B."/>
            <person name="Nusbaum C."/>
            <person name="Birren B."/>
        </authorList>
    </citation>
    <scope>NUCLEOTIDE SEQUENCE</scope>
    <source>
        <strain evidence="6">ATCC 50818</strain>
    </source>
</reference>
<dbReference type="RefSeq" id="XP_004996978.1">
    <property type="nucleotide sequence ID" value="XM_004996921.1"/>
</dbReference>
<dbReference type="GeneID" id="16077570"/>
<dbReference type="PROSITE" id="PS50127">
    <property type="entry name" value="UBC_2"/>
    <property type="match status" value="1"/>
</dbReference>
<dbReference type="Gene3D" id="1.10.8.460">
    <property type="entry name" value="ppGaNTase-T1 linker domain-like"/>
    <property type="match status" value="1"/>
</dbReference>
<keyword evidence="1" id="KW-0808">Transferase</keyword>
<dbReference type="SUPFAM" id="SSF54495">
    <property type="entry name" value="UBC-like"/>
    <property type="match status" value="1"/>
</dbReference>
<dbReference type="STRING" id="946362.F2U2C2"/>
<dbReference type="eggNOG" id="KOG3736">
    <property type="taxonomic scope" value="Eukaryota"/>
</dbReference>
<gene>
    <name evidence="6" type="ORF">PTSG_02487</name>
</gene>
<dbReference type="FunCoup" id="F2U2C2">
    <property type="interactions" value="1898"/>
</dbReference>
<evidence type="ECO:0000256" key="4">
    <source>
        <dbReference type="RuleBase" id="RU362109"/>
    </source>
</evidence>
<evidence type="ECO:0000256" key="2">
    <source>
        <dbReference type="ARBA" id="ARBA00022786"/>
    </source>
</evidence>
<keyword evidence="2 4" id="KW-0833">Ubl conjugation pathway</keyword>
<dbReference type="InParanoid" id="F2U2C2"/>
<keyword evidence="4" id="KW-0067">ATP-binding</keyword>
<proteinExistence type="inferred from homology"/>
<dbReference type="InterPro" id="IPR000608">
    <property type="entry name" value="UBC"/>
</dbReference>
<evidence type="ECO:0000256" key="3">
    <source>
        <dbReference type="PROSITE-ProRule" id="PRU10133"/>
    </source>
</evidence>
<dbReference type="Proteomes" id="UP000007799">
    <property type="component" value="Unassembled WGS sequence"/>
</dbReference>
<dbReference type="SMART" id="SM00212">
    <property type="entry name" value="UBCc"/>
    <property type="match status" value="1"/>
</dbReference>
<evidence type="ECO:0000256" key="1">
    <source>
        <dbReference type="ARBA" id="ARBA00022679"/>
    </source>
</evidence>
<dbReference type="InterPro" id="IPR016135">
    <property type="entry name" value="UBQ-conjugating_enzyme/RWD"/>
</dbReference>
<protein>
    <submittedName>
        <fullName evidence="6">Ubiquitin carrier protein</fullName>
    </submittedName>
</protein>
<dbReference type="AlphaFoldDB" id="F2U2C2"/>
<dbReference type="Gene3D" id="3.10.110.10">
    <property type="entry name" value="Ubiquitin Conjugating Enzyme"/>
    <property type="match status" value="1"/>
</dbReference>
<sequence>MSHPKPVISAASKKRMESDVMKLLMSDHDVALIDDCINKFYVTFKGPSDSPYEGGNWRIRVELPPEYPYKSPSVGFVNRIFHPNIDEMSGSVCLDVINQTWSPMYGEYNHGAVFMQQNTRVWMDEYKEIVYDTRGFYGKDPGDLSERRAIRERLNCHSFKWFLENVHPDLWVPDIHPKFSGIISDPSPISTWSRRTTGGSKFPCFCCRVREGQSLSPP</sequence>
<dbReference type="InterPro" id="IPR023313">
    <property type="entry name" value="UBQ-conjugating_AS"/>
</dbReference>
<dbReference type="PANTHER" id="PTHR24068">
    <property type="entry name" value="UBIQUITIN-CONJUGATING ENZYME E2"/>
    <property type="match status" value="1"/>
</dbReference>
<dbReference type="KEGG" id="sre:PTSG_02487"/>
<feature type="domain" description="UBC core" evidence="5">
    <location>
        <begin position="11"/>
        <end position="159"/>
    </location>
</feature>
<keyword evidence="4" id="KW-0547">Nucleotide-binding</keyword>
<dbReference type="GO" id="GO:0016740">
    <property type="term" value="F:transferase activity"/>
    <property type="evidence" value="ECO:0007669"/>
    <property type="project" value="UniProtKB-KW"/>
</dbReference>
<name>F2U2C2_SALR5</name>
<dbReference type="eggNOG" id="KOG0416">
    <property type="taxonomic scope" value="Eukaryota"/>
</dbReference>
<accession>F2U2C2</accession>